<dbReference type="EMBL" id="LQPJ01000102">
    <property type="protein sequence ID" value="ORW24336.1"/>
    <property type="molecule type" value="Genomic_DNA"/>
</dbReference>
<keyword evidence="1" id="KW-0472">Membrane</keyword>
<dbReference type="AlphaFoldDB" id="A0A1X1ZLW2"/>
<feature type="domain" description="Mce/MlaD" evidence="2">
    <location>
        <begin position="38"/>
        <end position="110"/>
    </location>
</feature>
<proteinExistence type="predicted"/>
<dbReference type="Proteomes" id="UP000193529">
    <property type="component" value="Unassembled WGS sequence"/>
</dbReference>
<accession>A0A1X1ZLW2</accession>
<dbReference type="GO" id="GO:0005576">
    <property type="term" value="C:extracellular region"/>
    <property type="evidence" value="ECO:0007669"/>
    <property type="project" value="TreeGrafter"/>
</dbReference>
<dbReference type="InterPro" id="IPR003399">
    <property type="entry name" value="Mce/MlaD"/>
</dbReference>
<dbReference type="OrthoDB" id="4371474at2"/>
<evidence type="ECO:0000313" key="3">
    <source>
        <dbReference type="EMBL" id="ORW24336.1"/>
    </source>
</evidence>
<dbReference type="PANTHER" id="PTHR33371:SF16">
    <property type="entry name" value="MCE-FAMILY PROTEIN MCE3F"/>
    <property type="match status" value="1"/>
</dbReference>
<sequence>MRIRDVVTFIAFALMVAGAVAYIALLGVRVGPPSHRTNVSMQVADINGLVVDSNVLLRGVPVGKVTNIRSTLSGATVDFYIDGQYAIPVDSEVRLENLSALGESYIGLFPQTRGGPTLRDGQRIAAERVRAPASISELTTSVVRVLNQADPDALKRIVNEVDTALPDTKAVLPNLSHTSMLLRNVAADMHGRGRDLLDNFQTLLQNAGWVGPTLADVTPVLPLVGRDTGRIFSDVNTFLAYRADLLVPNLNKYLDRIQKFLDDTGGDLKLVGNAMLPKLKGIGGALMNFDTGQILANILATMPEDGAVTLHVTIPPK</sequence>
<feature type="transmembrane region" description="Helical" evidence="1">
    <location>
        <begin position="6"/>
        <end position="28"/>
    </location>
</feature>
<evidence type="ECO:0000259" key="2">
    <source>
        <dbReference type="Pfam" id="PF02470"/>
    </source>
</evidence>
<keyword evidence="1" id="KW-0812">Transmembrane</keyword>
<organism evidence="3 4">
    <name type="scientific">Mycobacterium palustre</name>
    <dbReference type="NCBI Taxonomy" id="153971"/>
    <lineage>
        <taxon>Bacteria</taxon>
        <taxon>Bacillati</taxon>
        <taxon>Actinomycetota</taxon>
        <taxon>Actinomycetes</taxon>
        <taxon>Mycobacteriales</taxon>
        <taxon>Mycobacteriaceae</taxon>
        <taxon>Mycobacterium</taxon>
        <taxon>Mycobacterium simiae complex</taxon>
    </lineage>
</organism>
<reference evidence="3 4" key="1">
    <citation type="submission" date="2016-01" db="EMBL/GenBank/DDBJ databases">
        <title>The new phylogeny of the genus Mycobacterium.</title>
        <authorList>
            <person name="Tarcisio F."/>
            <person name="Conor M."/>
            <person name="Antonella G."/>
            <person name="Elisabetta G."/>
            <person name="Giulia F.S."/>
            <person name="Sara T."/>
            <person name="Anna F."/>
            <person name="Clotilde B."/>
            <person name="Roberto B."/>
            <person name="Veronica D.S."/>
            <person name="Fabio R."/>
            <person name="Monica P."/>
            <person name="Olivier J."/>
            <person name="Enrico T."/>
            <person name="Nicola S."/>
        </authorList>
    </citation>
    <scope>NUCLEOTIDE SEQUENCE [LARGE SCALE GENOMIC DNA]</scope>
    <source>
        <strain evidence="3 4">DSM 44572</strain>
    </source>
</reference>
<keyword evidence="4" id="KW-1185">Reference proteome</keyword>
<evidence type="ECO:0000256" key="1">
    <source>
        <dbReference type="SAM" id="Phobius"/>
    </source>
</evidence>
<protein>
    <submittedName>
        <fullName evidence="3">Mammalian cell entry protein</fullName>
    </submittedName>
</protein>
<gene>
    <name evidence="3" type="ORF">AWC19_09510</name>
</gene>
<name>A0A1X1ZLW2_9MYCO</name>
<dbReference type="PANTHER" id="PTHR33371">
    <property type="entry name" value="INTERMEMBRANE PHOSPHOLIPID TRANSPORT SYSTEM BINDING PROTEIN MLAD-RELATED"/>
    <property type="match status" value="1"/>
</dbReference>
<evidence type="ECO:0000313" key="4">
    <source>
        <dbReference type="Proteomes" id="UP000193529"/>
    </source>
</evidence>
<dbReference type="Pfam" id="PF02470">
    <property type="entry name" value="MlaD"/>
    <property type="match status" value="1"/>
</dbReference>
<dbReference type="InterPro" id="IPR052336">
    <property type="entry name" value="MlaD_Phospholipid_Transporter"/>
</dbReference>
<dbReference type="RefSeq" id="WP_085078654.1">
    <property type="nucleotide sequence ID" value="NZ_LQPJ01000102.1"/>
</dbReference>
<comment type="caution">
    <text evidence="3">The sequence shown here is derived from an EMBL/GenBank/DDBJ whole genome shotgun (WGS) entry which is preliminary data.</text>
</comment>
<dbReference type="STRING" id="153971.AWC19_09510"/>
<keyword evidence="1" id="KW-1133">Transmembrane helix</keyword>